<dbReference type="AlphaFoldDB" id="A0A437MGB8"/>
<dbReference type="RefSeq" id="WP_127787297.1">
    <property type="nucleotide sequence ID" value="NZ_SACL01000003.1"/>
</dbReference>
<dbReference type="SUPFAM" id="SSF53850">
    <property type="entry name" value="Periplasmic binding protein-like II"/>
    <property type="match status" value="1"/>
</dbReference>
<feature type="signal peptide" evidence="2">
    <location>
        <begin position="1"/>
        <end position="20"/>
    </location>
</feature>
<dbReference type="OrthoDB" id="8443386at2"/>
<dbReference type="Gene3D" id="3.40.190.10">
    <property type="entry name" value="Periplasmic binding protein-like II"/>
    <property type="match status" value="1"/>
</dbReference>
<dbReference type="PIRSF" id="PIRSF017082">
    <property type="entry name" value="YflP"/>
    <property type="match status" value="1"/>
</dbReference>
<dbReference type="Proteomes" id="UP000282957">
    <property type="component" value="Unassembled WGS sequence"/>
</dbReference>
<evidence type="ECO:0000256" key="2">
    <source>
        <dbReference type="SAM" id="SignalP"/>
    </source>
</evidence>
<accession>A0A437MGB8</accession>
<dbReference type="PANTHER" id="PTHR42928">
    <property type="entry name" value="TRICARBOXYLATE-BINDING PROTEIN"/>
    <property type="match status" value="1"/>
</dbReference>
<sequence length="317" mass="33115">MQRRHLPLLALPFLARPALAWTPDRPVRLVAPFGAGGPSDVVARLLAEELGAMLGINFVVENRPGGGGAVSTEYVARSRPDGTTLMLASQATHGVSPVVNRLAMDPGTETLPIANVAGVPAVLVVGNATPAATLAEFIALAKSRPGALSYGSAGVGTSTHMTLALLAHRAGLDMLHAPFRTTAQVYPEILAGRITAMTDAINTALPFIREGRVKALGVSTPQRLSILPDLPSIGETLPGYEVLNWYGINGPNGTPPEAVEALHGGMQRLLAKPEFLARIAAQGLVPLPMTTAAYTRYIADDRAQWAALVAATGIKPE</sequence>
<dbReference type="CDD" id="cd07012">
    <property type="entry name" value="PBP2_Bug_TTT"/>
    <property type="match status" value="1"/>
</dbReference>
<name>A0A437MGB8_9PROT</name>
<reference evidence="3 4" key="1">
    <citation type="submission" date="2019-01" db="EMBL/GenBank/DDBJ databases">
        <authorList>
            <person name="Chen W.-M."/>
        </authorList>
    </citation>
    <scope>NUCLEOTIDE SEQUENCE [LARGE SCALE GENOMIC DNA]</scope>
    <source>
        <strain evidence="3 4">CCP-6</strain>
    </source>
</reference>
<comment type="similarity">
    <text evidence="1">Belongs to the UPF0065 (bug) family.</text>
</comment>
<dbReference type="Pfam" id="PF03401">
    <property type="entry name" value="TctC"/>
    <property type="match status" value="1"/>
</dbReference>
<dbReference type="PANTHER" id="PTHR42928:SF5">
    <property type="entry name" value="BLR1237 PROTEIN"/>
    <property type="match status" value="1"/>
</dbReference>
<dbReference type="EMBL" id="SACL01000003">
    <property type="protein sequence ID" value="RVT96645.1"/>
    <property type="molecule type" value="Genomic_DNA"/>
</dbReference>
<comment type="caution">
    <text evidence="3">The sequence shown here is derived from an EMBL/GenBank/DDBJ whole genome shotgun (WGS) entry which is preliminary data.</text>
</comment>
<evidence type="ECO:0000313" key="3">
    <source>
        <dbReference type="EMBL" id="RVT96645.1"/>
    </source>
</evidence>
<protein>
    <submittedName>
        <fullName evidence="3">Tripartite tricarboxylate transporter substrate binding protein</fullName>
    </submittedName>
</protein>
<organism evidence="3 4">
    <name type="scientific">Rhodovarius crocodyli</name>
    <dbReference type="NCBI Taxonomy" id="1979269"/>
    <lineage>
        <taxon>Bacteria</taxon>
        <taxon>Pseudomonadati</taxon>
        <taxon>Pseudomonadota</taxon>
        <taxon>Alphaproteobacteria</taxon>
        <taxon>Acetobacterales</taxon>
        <taxon>Roseomonadaceae</taxon>
        <taxon>Rhodovarius</taxon>
    </lineage>
</organism>
<keyword evidence="4" id="KW-1185">Reference proteome</keyword>
<dbReference type="InterPro" id="IPR042100">
    <property type="entry name" value="Bug_dom1"/>
</dbReference>
<keyword evidence="2" id="KW-0732">Signal</keyword>
<evidence type="ECO:0000256" key="1">
    <source>
        <dbReference type="ARBA" id="ARBA00006987"/>
    </source>
</evidence>
<proteinExistence type="inferred from homology"/>
<evidence type="ECO:0000313" key="4">
    <source>
        <dbReference type="Proteomes" id="UP000282957"/>
    </source>
</evidence>
<dbReference type="Gene3D" id="3.40.190.150">
    <property type="entry name" value="Bordetella uptake gene, domain 1"/>
    <property type="match status" value="1"/>
</dbReference>
<dbReference type="InterPro" id="IPR005064">
    <property type="entry name" value="BUG"/>
</dbReference>
<feature type="chain" id="PRO_5019061949" evidence="2">
    <location>
        <begin position="21"/>
        <end position="317"/>
    </location>
</feature>
<gene>
    <name evidence="3" type="ORF">EOD42_09505</name>
</gene>